<dbReference type="OrthoDB" id="9811253at2"/>
<dbReference type="Gene3D" id="2.60.120.10">
    <property type="entry name" value="Jelly Rolls"/>
    <property type="match status" value="2"/>
</dbReference>
<proteinExistence type="predicted"/>
<sequence length="333" mass="37602">MGTVTEHLALFTTDEPLRVLERDEHLLLAAPHPSKLPIPLWRDQPPLEVVHFPVEYRAQPFAPPRGVFENDKLRVEWQTMDNRQPFYHRNCDVDEISYQIAGERTLMTELGVVEHRPGEFSRLPRGVGHDNWGRKESHLLFYTPAPVSEECAAVRESDVVMPPFPGWEPHPVNEAVTQCLGSPGHDIAVFPIDEQRLLDQVTTEKERLQVLRGAGEPGTTWLYRNDYARIGMTVTPPTPGHTYLRTLDADEVQYQVSGTRTVVTQRGIAELRPGDFLRIPLGIAHTAVVTDTPSEHIRIQCNRELPRVAEPDWTAETYSPERLAAARQNGAAA</sequence>
<gene>
    <name evidence="1" type="ORF">GKO32_14890</name>
</gene>
<dbReference type="AlphaFoldDB" id="A0A6N7YQH1"/>
<dbReference type="Proteomes" id="UP000440096">
    <property type="component" value="Unassembled WGS sequence"/>
</dbReference>
<accession>A0A6N7YQH1</accession>
<dbReference type="RefSeq" id="WP_154757460.1">
    <property type="nucleotide sequence ID" value="NZ_WMBA01000019.1"/>
</dbReference>
<keyword evidence="2" id="KW-1185">Reference proteome</keyword>
<dbReference type="InterPro" id="IPR014710">
    <property type="entry name" value="RmlC-like_jellyroll"/>
</dbReference>
<organism evidence="1 2">
    <name type="scientific">Amycolatopsis pithecellobii</name>
    <dbReference type="NCBI Taxonomy" id="664692"/>
    <lineage>
        <taxon>Bacteria</taxon>
        <taxon>Bacillati</taxon>
        <taxon>Actinomycetota</taxon>
        <taxon>Actinomycetes</taxon>
        <taxon>Pseudonocardiales</taxon>
        <taxon>Pseudonocardiaceae</taxon>
        <taxon>Amycolatopsis</taxon>
    </lineage>
</organism>
<protein>
    <recommendedName>
        <fullName evidence="3">Cupin domain-containing protein</fullName>
    </recommendedName>
</protein>
<evidence type="ECO:0000313" key="1">
    <source>
        <dbReference type="EMBL" id="MTD55257.1"/>
    </source>
</evidence>
<evidence type="ECO:0000313" key="2">
    <source>
        <dbReference type="Proteomes" id="UP000440096"/>
    </source>
</evidence>
<name>A0A6N7YQH1_9PSEU</name>
<dbReference type="EMBL" id="WMBA01000019">
    <property type="protein sequence ID" value="MTD55257.1"/>
    <property type="molecule type" value="Genomic_DNA"/>
</dbReference>
<dbReference type="SUPFAM" id="SSF51182">
    <property type="entry name" value="RmlC-like cupins"/>
    <property type="match status" value="1"/>
</dbReference>
<comment type="caution">
    <text evidence="1">The sequence shown here is derived from an EMBL/GenBank/DDBJ whole genome shotgun (WGS) entry which is preliminary data.</text>
</comment>
<evidence type="ECO:0008006" key="3">
    <source>
        <dbReference type="Google" id="ProtNLM"/>
    </source>
</evidence>
<dbReference type="InterPro" id="IPR011051">
    <property type="entry name" value="RmlC_Cupin_sf"/>
</dbReference>
<reference evidence="1 2" key="1">
    <citation type="submission" date="2019-11" db="EMBL/GenBank/DDBJ databases">
        <title>Draft genome of Amycolatopsis RM579.</title>
        <authorList>
            <person name="Duangmal K."/>
            <person name="Mingma R."/>
        </authorList>
    </citation>
    <scope>NUCLEOTIDE SEQUENCE [LARGE SCALE GENOMIC DNA]</scope>
    <source>
        <strain evidence="1 2">RM579</strain>
    </source>
</reference>